<evidence type="ECO:0000256" key="6">
    <source>
        <dbReference type="ARBA" id="ARBA00022989"/>
    </source>
</evidence>
<dbReference type="GO" id="GO:0005788">
    <property type="term" value="C:endoplasmic reticulum lumen"/>
    <property type="evidence" value="ECO:0007669"/>
    <property type="project" value="TreeGrafter"/>
</dbReference>
<dbReference type="InterPro" id="IPR049337">
    <property type="entry name" value="TOR1A_C"/>
</dbReference>
<evidence type="ECO:0000256" key="3">
    <source>
        <dbReference type="ARBA" id="ARBA00022692"/>
    </source>
</evidence>
<comment type="caution">
    <text evidence="10">The sequence shown here is derived from an EMBL/GenBank/DDBJ whole genome shotgun (WGS) entry which is preliminary data.</text>
</comment>
<comment type="similarity">
    <text evidence="2">Belongs to the ClpA/ClpB family. Torsin subfamily.</text>
</comment>
<gene>
    <name evidence="10" type="ORF">P4O66_000342</name>
</gene>
<keyword evidence="5" id="KW-0067">ATP-binding</keyword>
<dbReference type="EMBL" id="JAROKS010000010">
    <property type="protein sequence ID" value="KAK1800299.1"/>
    <property type="molecule type" value="Genomic_DNA"/>
</dbReference>
<dbReference type="Pfam" id="PF06309">
    <property type="entry name" value="Torsin"/>
    <property type="match status" value="1"/>
</dbReference>
<dbReference type="InterPro" id="IPR001270">
    <property type="entry name" value="ClpA/B"/>
</dbReference>
<evidence type="ECO:0000256" key="8">
    <source>
        <dbReference type="SAM" id="MobiDB-lite"/>
    </source>
</evidence>
<keyword evidence="4" id="KW-0547">Nucleotide-binding</keyword>
<evidence type="ECO:0000256" key="2">
    <source>
        <dbReference type="ARBA" id="ARBA00006235"/>
    </source>
</evidence>
<dbReference type="InterPro" id="IPR003593">
    <property type="entry name" value="AAA+_ATPase"/>
</dbReference>
<evidence type="ECO:0000256" key="4">
    <source>
        <dbReference type="ARBA" id="ARBA00022741"/>
    </source>
</evidence>
<sequence length="451" mass="50525">MLVDQSVSGWLAVTTALKNTVSQAAASVRRSLSLLAGHLGSGLPMSDQDIPEKVSESEPEMRKENGTLSFSEFSSSVRAMVRIRQKYQAIKKRRLEISSAKVPFCTSARSTSPKVFTFDGVADGSSIVSGKKKKKKKARILFPSGNRRVVPTKEHSRAKSCLVLLCVIVFLQVYNAIENLDDHVLKYDLEGLEKTIKREVFGQQEASEGLLGHLRDYLSTYVHSKPLVLSLLGPSGVGKSHLGRLLAQHFRSVVGEQLVLQYYVLHHCPTQGDHPLCTQTLTTHVSEMVTLAEEEEKIPVFIFDEMEHMPIELLDTMLGLVTKRDSNEYLNAIYILISNLEQGEITKFILQNSSSITASARGRFSKQLSPLLLGHLKKHHALWLEAELLPLTLLEKSHVMECFVDEMSREGFYPDRSHVERLTEELSYYSVGDRQFSRTGCKQVVAKVNLL</sequence>
<dbReference type="AlphaFoldDB" id="A0AAD9E102"/>
<keyword evidence="6" id="KW-1133">Transmembrane helix</keyword>
<protein>
    <recommendedName>
        <fullName evidence="9">AAA+ ATPase domain-containing protein</fullName>
    </recommendedName>
</protein>
<comment type="subcellular location">
    <subcellularLocation>
        <location evidence="1">Membrane</location>
        <topology evidence="1">Single-pass membrane protein</topology>
    </subcellularLocation>
</comment>
<keyword evidence="11" id="KW-1185">Reference proteome</keyword>
<evidence type="ECO:0000256" key="1">
    <source>
        <dbReference type="ARBA" id="ARBA00004167"/>
    </source>
</evidence>
<reference evidence="10" key="1">
    <citation type="submission" date="2023-03" db="EMBL/GenBank/DDBJ databases">
        <title>Electrophorus voltai genome.</title>
        <authorList>
            <person name="Bian C."/>
        </authorList>
    </citation>
    <scope>NUCLEOTIDE SEQUENCE</scope>
    <source>
        <strain evidence="10">CB-2022</strain>
        <tissue evidence="10">Muscle</tissue>
    </source>
</reference>
<feature type="domain" description="AAA+ ATPase" evidence="9">
    <location>
        <begin position="225"/>
        <end position="374"/>
    </location>
</feature>
<feature type="region of interest" description="Disordered" evidence="8">
    <location>
        <begin position="43"/>
        <end position="65"/>
    </location>
</feature>
<name>A0AAD9E102_9TELE</name>
<evidence type="ECO:0000259" key="9">
    <source>
        <dbReference type="SMART" id="SM00382"/>
    </source>
</evidence>
<proteinExistence type="inferred from homology"/>
<dbReference type="PANTHER" id="PTHR10760">
    <property type="entry name" value="TORSIN"/>
    <property type="match status" value="1"/>
</dbReference>
<dbReference type="GO" id="GO:0005524">
    <property type="term" value="F:ATP binding"/>
    <property type="evidence" value="ECO:0007669"/>
    <property type="project" value="UniProtKB-KW"/>
</dbReference>
<evidence type="ECO:0000313" key="11">
    <source>
        <dbReference type="Proteomes" id="UP001239994"/>
    </source>
</evidence>
<dbReference type="Gene3D" id="3.40.50.300">
    <property type="entry name" value="P-loop containing nucleotide triphosphate hydrolases"/>
    <property type="match status" value="1"/>
</dbReference>
<evidence type="ECO:0000256" key="5">
    <source>
        <dbReference type="ARBA" id="ARBA00022840"/>
    </source>
</evidence>
<dbReference type="SUPFAM" id="SSF52540">
    <property type="entry name" value="P-loop containing nucleoside triphosphate hydrolases"/>
    <property type="match status" value="1"/>
</dbReference>
<evidence type="ECO:0000313" key="10">
    <source>
        <dbReference type="EMBL" id="KAK1800299.1"/>
    </source>
</evidence>
<dbReference type="GO" id="GO:0005635">
    <property type="term" value="C:nuclear envelope"/>
    <property type="evidence" value="ECO:0007669"/>
    <property type="project" value="TreeGrafter"/>
</dbReference>
<accession>A0AAD9E102</accession>
<dbReference type="GO" id="GO:0016887">
    <property type="term" value="F:ATP hydrolysis activity"/>
    <property type="evidence" value="ECO:0007669"/>
    <property type="project" value="InterPro"/>
</dbReference>
<dbReference type="PRINTS" id="PR00300">
    <property type="entry name" value="CLPPROTEASEA"/>
</dbReference>
<keyword evidence="3" id="KW-0812">Transmembrane</keyword>
<keyword evidence="7" id="KW-0472">Membrane</keyword>
<dbReference type="GO" id="GO:0016020">
    <property type="term" value="C:membrane"/>
    <property type="evidence" value="ECO:0007669"/>
    <property type="project" value="UniProtKB-SubCell"/>
</dbReference>
<dbReference type="SMART" id="SM00382">
    <property type="entry name" value="AAA"/>
    <property type="match status" value="1"/>
</dbReference>
<dbReference type="InterPro" id="IPR010448">
    <property type="entry name" value="Torsin"/>
</dbReference>
<dbReference type="Proteomes" id="UP001239994">
    <property type="component" value="Unassembled WGS sequence"/>
</dbReference>
<dbReference type="InterPro" id="IPR027417">
    <property type="entry name" value="P-loop_NTPase"/>
</dbReference>
<evidence type="ECO:0000256" key="7">
    <source>
        <dbReference type="ARBA" id="ARBA00023136"/>
    </source>
</evidence>
<dbReference type="Pfam" id="PF21376">
    <property type="entry name" value="TOR1A_C"/>
    <property type="match status" value="1"/>
</dbReference>
<feature type="compositionally biased region" description="Basic and acidic residues" evidence="8">
    <location>
        <begin position="50"/>
        <end position="65"/>
    </location>
</feature>
<organism evidence="10 11">
    <name type="scientific">Electrophorus voltai</name>
    <dbReference type="NCBI Taxonomy" id="2609070"/>
    <lineage>
        <taxon>Eukaryota</taxon>
        <taxon>Metazoa</taxon>
        <taxon>Chordata</taxon>
        <taxon>Craniata</taxon>
        <taxon>Vertebrata</taxon>
        <taxon>Euteleostomi</taxon>
        <taxon>Actinopterygii</taxon>
        <taxon>Neopterygii</taxon>
        <taxon>Teleostei</taxon>
        <taxon>Ostariophysi</taxon>
        <taxon>Gymnotiformes</taxon>
        <taxon>Gymnotoidei</taxon>
        <taxon>Gymnotidae</taxon>
        <taxon>Electrophorus</taxon>
    </lineage>
</organism>
<dbReference type="PANTHER" id="PTHR10760:SF1">
    <property type="entry name" value="TORSIN-4A"/>
    <property type="match status" value="1"/>
</dbReference>